<feature type="transmembrane region" description="Helical" evidence="1">
    <location>
        <begin position="174"/>
        <end position="192"/>
    </location>
</feature>
<evidence type="ECO:0000313" key="3">
    <source>
        <dbReference type="EMBL" id="WHQ80256.1"/>
    </source>
</evidence>
<feature type="transmembrane region" description="Helical" evidence="1">
    <location>
        <begin position="362"/>
        <end position="381"/>
    </location>
</feature>
<sequence length="987" mass="111663">MIKKDVGSKLKAWSVTYGVMVLTLFNALYWQHEPQILQQDTISFKYLLANILHGFSVTGPVLAILLVGYLVAHRKTIGLAQIWGLLIIGSWSSLLVLCLLQETVWLGRFYNAVLPILRNTYPLVSGILLGVITLKFTKKLFIATKFSYYLFFIVAIVVPTIFNQDIFGYGGGATLVYSWVIFTLGANIPTYLDKARASFYLVGSFLALIFFLGLMPIISEGSHNNLTTAARLTNPASLFPVLFSMCLLGFIVSKKSLKASKICIFSLVGVLLFSTTGDLVEITNELNSKSYFGLRYLELFEAVLVPLAIMGVVYVYSKLPMFKKMLELDNWFETWNLGNADKQMKRAAKATGRWMLRNKYKLLASSVMLVLAYLSFVVTALDGRVAASMTGDFSFNAWTYAILQRPQMIILNALLFICLYLFLRGLVNNFWFAFLVSDYLIIIWLVATRLKIDSRREPILPSEASMIKAYGDLLQMVPSWILILSGCSMVALVLAIFWLSKIMPVERLTLKQRMGYVLIPCIVIFSSFYWNHENSIINKVMRGLGNDPQLQHQIYASQLNGPTIQFLNNLDVVIMNEPKDYSKAKIEEIVAKYSSKAEKINTERTNNLGEQTIIFNLSESFSDPSRVHGTKLKNDPIPYVHQLMKNNVSGNMISSGYGGGTANMEYMTLTGFPMVNFSPTISTPYAQITASKPYNPSIVNYFPNAVAIHPYVGDFYRRPTAYSKLGFNDFIYLGSKTGIKYQEKIGKSPYLSDRTAYKNTLEAIKNNKEVGQFINLVTMQNHMPYIDYYDDNTEFEVTEAVDIDNTRAAINNFSTGLNYTDKYLREFIEQIDQIQKPITLVFYGDHLPGIYANSMETDGVNLYETDYFIYSNKYAQAQGATVELKNTAVVSPNDFPAMVAEKTNSKISPYYALLTEVYQKTPAFYLSNSISNSKIRTIDYVTENEQVLNEDQLSAEQKEILKDLELIQYDVTTGKNYVKDTKFMHIP</sequence>
<feature type="domain" description="Sulfatase N-terminal" evidence="2">
    <location>
        <begin position="611"/>
        <end position="900"/>
    </location>
</feature>
<feature type="transmembrane region" description="Helical" evidence="1">
    <location>
        <begin position="514"/>
        <end position="532"/>
    </location>
</feature>
<gene>
    <name evidence="3" type="ORF">QFF56_00510</name>
</gene>
<evidence type="ECO:0000256" key="1">
    <source>
        <dbReference type="SAM" id="Phobius"/>
    </source>
</evidence>
<dbReference type="Gene3D" id="3.40.720.10">
    <property type="entry name" value="Alkaline Phosphatase, subunit A"/>
    <property type="match status" value="1"/>
</dbReference>
<keyword evidence="1" id="KW-0472">Membrane</keyword>
<reference evidence="3" key="1">
    <citation type="submission" date="2023-04" db="EMBL/GenBank/DDBJ databases">
        <title>Four porcine-derived lactic acid bacteria strains analyses and their evaluation as potential probiotics based on genomics.</title>
        <authorList>
            <person name="Niu D."/>
        </authorList>
    </citation>
    <scope>NUCLEOTIDE SEQUENCE</scope>
    <source>
        <strain evidence="3">ZSB1</strain>
    </source>
</reference>
<proteinExistence type="predicted"/>
<evidence type="ECO:0000313" key="4">
    <source>
        <dbReference type="Proteomes" id="UP001238155"/>
    </source>
</evidence>
<dbReference type="GO" id="GO:0016787">
    <property type="term" value="F:hydrolase activity"/>
    <property type="evidence" value="ECO:0007669"/>
    <property type="project" value="UniProtKB-KW"/>
</dbReference>
<feature type="transmembrane region" description="Helical" evidence="1">
    <location>
        <begin position="12"/>
        <end position="31"/>
    </location>
</feature>
<feature type="transmembrane region" description="Helical" evidence="1">
    <location>
        <begin position="430"/>
        <end position="447"/>
    </location>
</feature>
<feature type="transmembrane region" description="Helical" evidence="1">
    <location>
        <begin position="83"/>
        <end position="104"/>
    </location>
</feature>
<keyword evidence="1" id="KW-1133">Transmembrane helix</keyword>
<feature type="transmembrane region" description="Helical" evidence="1">
    <location>
        <begin position="259"/>
        <end position="276"/>
    </location>
</feature>
<dbReference type="CDD" id="cd16015">
    <property type="entry name" value="LTA_synthase"/>
    <property type="match status" value="1"/>
</dbReference>
<feature type="transmembrane region" description="Helical" evidence="1">
    <location>
        <begin position="401"/>
        <end position="423"/>
    </location>
</feature>
<name>A0AAJ6JW82_9LACO</name>
<organism evidence="3 4">
    <name type="scientific">Ligilactobacillus animalis</name>
    <dbReference type="NCBI Taxonomy" id="1605"/>
    <lineage>
        <taxon>Bacteria</taxon>
        <taxon>Bacillati</taxon>
        <taxon>Bacillota</taxon>
        <taxon>Bacilli</taxon>
        <taxon>Lactobacillales</taxon>
        <taxon>Lactobacillaceae</taxon>
        <taxon>Ligilactobacillus</taxon>
    </lineage>
</organism>
<dbReference type="AlphaFoldDB" id="A0AAJ6JW82"/>
<feature type="transmembrane region" description="Helical" evidence="1">
    <location>
        <begin position="230"/>
        <end position="252"/>
    </location>
</feature>
<dbReference type="Proteomes" id="UP001238155">
    <property type="component" value="Chromosome"/>
</dbReference>
<dbReference type="EMBL" id="CP123751">
    <property type="protein sequence ID" value="WHQ80256.1"/>
    <property type="molecule type" value="Genomic_DNA"/>
</dbReference>
<dbReference type="Pfam" id="PF00884">
    <property type="entry name" value="Sulfatase"/>
    <property type="match status" value="1"/>
</dbReference>
<feature type="transmembrane region" description="Helical" evidence="1">
    <location>
        <begin position="116"/>
        <end position="134"/>
    </location>
</feature>
<keyword evidence="3" id="KW-0378">Hydrolase</keyword>
<feature type="transmembrane region" description="Helical" evidence="1">
    <location>
        <begin position="199"/>
        <end position="218"/>
    </location>
</feature>
<dbReference type="RefSeq" id="WP_283534729.1">
    <property type="nucleotide sequence ID" value="NZ_CP123751.1"/>
</dbReference>
<dbReference type="InterPro" id="IPR000917">
    <property type="entry name" value="Sulfatase_N"/>
</dbReference>
<feature type="transmembrane region" description="Helical" evidence="1">
    <location>
        <begin position="480"/>
        <end position="502"/>
    </location>
</feature>
<feature type="transmembrane region" description="Helical" evidence="1">
    <location>
        <begin position="296"/>
        <end position="316"/>
    </location>
</feature>
<protein>
    <submittedName>
        <fullName evidence="3">Sulfatase-like hydrolase/transferase</fullName>
    </submittedName>
</protein>
<dbReference type="InterPro" id="IPR017850">
    <property type="entry name" value="Alkaline_phosphatase_core_sf"/>
</dbReference>
<feature type="transmembrane region" description="Helical" evidence="1">
    <location>
        <begin position="146"/>
        <end position="162"/>
    </location>
</feature>
<feature type="transmembrane region" description="Helical" evidence="1">
    <location>
        <begin position="51"/>
        <end position="71"/>
    </location>
</feature>
<accession>A0AAJ6JW82</accession>
<keyword evidence="1" id="KW-0812">Transmembrane</keyword>
<evidence type="ECO:0000259" key="2">
    <source>
        <dbReference type="Pfam" id="PF00884"/>
    </source>
</evidence>